<reference evidence="7" key="1">
    <citation type="journal article" date="2022" name="Int. J. Syst. Evol. Microbiol.">
        <title>Anaeromyxobacter oryzae sp. nov., Anaeromyxobacter diazotrophicus sp. nov. and Anaeromyxobacter paludicola sp. nov., isolated from paddy soils.</title>
        <authorList>
            <person name="Itoh H."/>
            <person name="Xu Z."/>
            <person name="Mise K."/>
            <person name="Masuda Y."/>
            <person name="Ushijima N."/>
            <person name="Hayakawa C."/>
            <person name="Shiratori Y."/>
            <person name="Senoo K."/>
        </authorList>
    </citation>
    <scope>NUCLEOTIDE SEQUENCE [LARGE SCALE GENOMIC DNA]</scope>
    <source>
        <strain evidence="7">Red630</strain>
    </source>
</reference>
<evidence type="ECO:0000313" key="7">
    <source>
        <dbReference type="Proteomes" id="UP001162734"/>
    </source>
</evidence>
<dbReference type="Pfam" id="PF00005">
    <property type="entry name" value="ABC_tran"/>
    <property type="match status" value="1"/>
</dbReference>
<keyword evidence="7" id="KW-1185">Reference proteome</keyword>
<dbReference type="SMART" id="SM00382">
    <property type="entry name" value="AAA"/>
    <property type="match status" value="1"/>
</dbReference>
<dbReference type="Gene3D" id="3.40.50.300">
    <property type="entry name" value="P-loop containing nucleotide triphosphate hydrolases"/>
    <property type="match status" value="1"/>
</dbReference>
<dbReference type="InterPro" id="IPR003593">
    <property type="entry name" value="AAA+_ATPase"/>
</dbReference>
<dbReference type="EMBL" id="AP025592">
    <property type="protein sequence ID" value="BDG07280.1"/>
    <property type="molecule type" value="Genomic_DNA"/>
</dbReference>
<gene>
    <name evidence="6" type="ORF">AMPC_03930</name>
</gene>
<dbReference type="RefSeq" id="WP_248343879.1">
    <property type="nucleotide sequence ID" value="NZ_AP025592.1"/>
</dbReference>
<keyword evidence="2" id="KW-0813">Transport</keyword>
<keyword evidence="4 6" id="KW-0067">ATP-binding</keyword>
<evidence type="ECO:0000256" key="4">
    <source>
        <dbReference type="ARBA" id="ARBA00022840"/>
    </source>
</evidence>
<dbReference type="InterPro" id="IPR050153">
    <property type="entry name" value="Metal_Ion_Import_ABC"/>
</dbReference>
<dbReference type="Proteomes" id="UP001162734">
    <property type="component" value="Chromosome"/>
</dbReference>
<keyword evidence="3" id="KW-0547">Nucleotide-binding</keyword>
<name>A0ABN6N247_9BACT</name>
<evidence type="ECO:0000259" key="5">
    <source>
        <dbReference type="PROSITE" id="PS50893"/>
    </source>
</evidence>
<dbReference type="PANTHER" id="PTHR42734:SF5">
    <property type="entry name" value="IRON TRANSPORT SYSTEM ATP-BINDING PROTEIN HI_0361-RELATED"/>
    <property type="match status" value="1"/>
</dbReference>
<feature type="domain" description="ABC transporter" evidence="5">
    <location>
        <begin position="7"/>
        <end position="236"/>
    </location>
</feature>
<dbReference type="InterPro" id="IPR003439">
    <property type="entry name" value="ABC_transporter-like_ATP-bd"/>
</dbReference>
<evidence type="ECO:0000256" key="3">
    <source>
        <dbReference type="ARBA" id="ARBA00022741"/>
    </source>
</evidence>
<organism evidence="6 7">
    <name type="scientific">Anaeromyxobacter paludicola</name>
    <dbReference type="NCBI Taxonomy" id="2918171"/>
    <lineage>
        <taxon>Bacteria</taxon>
        <taxon>Pseudomonadati</taxon>
        <taxon>Myxococcota</taxon>
        <taxon>Myxococcia</taxon>
        <taxon>Myxococcales</taxon>
        <taxon>Cystobacterineae</taxon>
        <taxon>Anaeromyxobacteraceae</taxon>
        <taxon>Anaeromyxobacter</taxon>
    </lineage>
</organism>
<accession>A0ABN6N247</accession>
<protein>
    <submittedName>
        <fullName evidence="6">Manganese ABC transporter ATP-binding protein</fullName>
    </submittedName>
</protein>
<dbReference type="InterPro" id="IPR027417">
    <property type="entry name" value="P-loop_NTPase"/>
</dbReference>
<dbReference type="PROSITE" id="PS50893">
    <property type="entry name" value="ABC_TRANSPORTER_2"/>
    <property type="match status" value="1"/>
</dbReference>
<proteinExistence type="inferred from homology"/>
<dbReference type="PANTHER" id="PTHR42734">
    <property type="entry name" value="METAL TRANSPORT SYSTEM ATP-BINDING PROTEIN TM_0124-RELATED"/>
    <property type="match status" value="1"/>
</dbReference>
<comment type="similarity">
    <text evidence="1">Belongs to the ABC transporter superfamily.</text>
</comment>
<dbReference type="SUPFAM" id="SSF52540">
    <property type="entry name" value="P-loop containing nucleoside triphosphate hydrolases"/>
    <property type="match status" value="1"/>
</dbReference>
<sequence length="258" mass="27276">MALPSNGALVSLRGAAIGYGAPLLTGIDLDVAPGDFLAVVGPNGGGKTTLLRTLLGVLPPVSGERRQAPAARVGYVPQRDHVDAHWPLTVADVALMGRYRGLGLGRRPGPEDRAEVSRALSRVGIADLAGRSFRTLSGGQRQRTLIARALAASPELLALDEPTNGMDPAAELAAMDILRELHRQGGLAVVMVSHRLEAVANYARRLAFADKDKRLWRVGPLEEMLTPGALSALYGRAVTVREEAGRRFVYPEGGGEAA</sequence>
<evidence type="ECO:0000313" key="6">
    <source>
        <dbReference type="EMBL" id="BDG07280.1"/>
    </source>
</evidence>
<evidence type="ECO:0000256" key="1">
    <source>
        <dbReference type="ARBA" id="ARBA00005417"/>
    </source>
</evidence>
<dbReference type="GO" id="GO:0005524">
    <property type="term" value="F:ATP binding"/>
    <property type="evidence" value="ECO:0007669"/>
    <property type="project" value="UniProtKB-KW"/>
</dbReference>
<evidence type="ECO:0000256" key="2">
    <source>
        <dbReference type="ARBA" id="ARBA00022448"/>
    </source>
</evidence>